<protein>
    <recommendedName>
        <fullName evidence="1">PD-(D/E)XK endonuclease-like domain-containing protein</fullName>
    </recommendedName>
</protein>
<evidence type="ECO:0000313" key="3">
    <source>
        <dbReference type="Proteomes" id="UP000011274"/>
    </source>
</evidence>
<dbReference type="Proteomes" id="UP000011274">
    <property type="component" value="Segment"/>
</dbReference>
<proteinExistence type="predicted"/>
<dbReference type="RefSeq" id="YP_001883355.1">
    <property type="nucleotide sequence ID" value="NC_010671.1"/>
</dbReference>
<organismHost>
    <name type="scientific">Musca domestica</name>
    <name type="common">House fly</name>
    <dbReference type="NCBI Taxonomy" id="7370"/>
</organismHost>
<name>B2YG04_MHVB</name>
<dbReference type="OrthoDB" id="40780at10239"/>
<dbReference type="GeneID" id="6295444"/>
<feature type="domain" description="PD-(D/E)XK endonuclease-like" evidence="1">
    <location>
        <begin position="60"/>
        <end position="134"/>
    </location>
</feature>
<evidence type="ECO:0000313" key="2">
    <source>
        <dbReference type="EMBL" id="ACD03486.1"/>
    </source>
</evidence>
<accession>B2YG04</accession>
<dbReference type="InterPro" id="IPR011604">
    <property type="entry name" value="PDDEXK-like_dom_sf"/>
</dbReference>
<dbReference type="Gene3D" id="3.90.320.10">
    <property type="match status" value="1"/>
</dbReference>
<dbReference type="Pfam" id="PF12705">
    <property type="entry name" value="PDDEXK_1"/>
    <property type="match status" value="1"/>
</dbReference>
<dbReference type="InterPro" id="IPR038726">
    <property type="entry name" value="PDDEXK_AddAB-type"/>
</dbReference>
<reference evidence="2 3" key="1">
    <citation type="journal article" date="2008" name="Virology">
        <title>Sequence analysis of a non-classified, non-occluded DNA virus that causes salivary gland hypertrophy of Musca domestica, MdSGHV.</title>
        <authorList>
            <person name="Garcia-Maruniak A."/>
            <person name="Maruniak J.E."/>
            <person name="Farmerie W."/>
            <person name="Boucias D.G."/>
        </authorList>
    </citation>
    <scope>NUCLEOTIDE SEQUENCE [LARGE SCALE GENOMIC DNA]</scope>
    <source>
        <strain evidence="3">Isolate Musca domestica/United States/Boucias/-</strain>
    </source>
</reference>
<sequence>MSRIYGVVSHAMLRKQLKQFRRMAFCTCCRSRPRTEHNYNYTCLNDDLVKFLSDNHLGVMAMEQPVAIDGVTGRVDCIFLRKSDKRTLFIVDWKFLSNIPADLPMDYVVQLNLYMYMMKRMKRFEKYDMTMWCLCFSSRSANNSIFKAFSVQPLPENFIRTLITKTNFY</sequence>
<gene>
    <name evidence="2" type="ORF">MdSGHV027</name>
</gene>
<organism evidence="2 3">
    <name type="scientific">Musca hytrovirus</name>
    <name type="common">isolate Musca domestica/United States/Boucias/-</name>
    <name type="synonym">MHV</name>
    <dbReference type="NCBI Taxonomy" id="523909"/>
    <lineage>
        <taxon>Viruses</taxon>
        <taxon>Viruses incertae sedis</taxon>
        <taxon>Naldaviricetes</taxon>
        <taxon>Lefavirales</taxon>
        <taxon>Hytrosaviridae</taxon>
        <taxon>Muscavirus</taxon>
        <taxon>Muscavirus musdomesticae</taxon>
    </lineage>
</organism>
<dbReference type="KEGG" id="vg:6295444"/>
<dbReference type="EMBL" id="EU522111">
    <property type="protein sequence ID" value="ACD03486.1"/>
    <property type="molecule type" value="Genomic_DNA"/>
</dbReference>
<keyword evidence="3" id="KW-1185">Reference proteome</keyword>
<evidence type="ECO:0000259" key="1">
    <source>
        <dbReference type="Pfam" id="PF12705"/>
    </source>
</evidence>